<feature type="transmembrane region" description="Helical" evidence="6">
    <location>
        <begin position="248"/>
        <end position="271"/>
    </location>
</feature>
<name>A0A6J1E884_CUCMO</name>
<evidence type="ECO:0000256" key="3">
    <source>
        <dbReference type="ARBA" id="ARBA00022692"/>
    </source>
</evidence>
<keyword evidence="5 6" id="KW-0472">Membrane</keyword>
<evidence type="ECO:0000313" key="8">
    <source>
        <dbReference type="RefSeq" id="XP_022924104.1"/>
    </source>
</evidence>
<feature type="transmembrane region" description="Helical" evidence="6">
    <location>
        <begin position="72"/>
        <end position="91"/>
    </location>
</feature>
<evidence type="ECO:0000256" key="2">
    <source>
        <dbReference type="ARBA" id="ARBA00010125"/>
    </source>
</evidence>
<keyword evidence="7" id="KW-1185">Reference proteome</keyword>
<dbReference type="GO" id="GO:0005886">
    <property type="term" value="C:plasma membrane"/>
    <property type="evidence" value="ECO:0007669"/>
    <property type="project" value="TreeGrafter"/>
</dbReference>
<dbReference type="PANTHER" id="PTHR15876:SF10">
    <property type="entry name" value="TRANSMEMBRANE PROTEIN ADIPOCYTE-ASSOCIATED 1"/>
    <property type="match status" value="1"/>
</dbReference>
<feature type="transmembrane region" description="Helical" evidence="6">
    <location>
        <begin position="277"/>
        <end position="301"/>
    </location>
</feature>
<sequence length="330" mass="37343">MGTILQAVYSVSDPLSPIGTPDDRGFTAVTSASDCHGMWYSALLVAPSVLFVIYLATSAIKNMKRFFVGRSFIMILYYALLWIATLLNLAWCSLQVSFLFFGLFSSCGGFQRSEVFFELMSSLAPTAWECSRGKEVLWNILSLFTSSGMLFLEISLVAFLLKGNYSGGMEAMFHNLIISGTLVGVDVLLKVVYVFGFGIPLFIRVGSSHWAKWGVWTIHKLLPTAAYGFILFVHFSKWRDKLPPRPSFYNYIAVMFFVSALAFFASALAAFGVEFGIWLYNFTLISYHSMYLPFLYATFLADFFQEEDFLLENAYYSEMRDAGFFDSEWD</sequence>
<dbReference type="KEGG" id="cmos:111431639"/>
<evidence type="ECO:0000313" key="7">
    <source>
        <dbReference type="Proteomes" id="UP000504609"/>
    </source>
</evidence>
<dbReference type="AlphaFoldDB" id="A0A6J1E884"/>
<gene>
    <name evidence="8" type="primary">LOC111431639</name>
</gene>
<evidence type="ECO:0000256" key="4">
    <source>
        <dbReference type="ARBA" id="ARBA00022989"/>
    </source>
</evidence>
<dbReference type="GeneID" id="111431639"/>
<evidence type="ECO:0000256" key="1">
    <source>
        <dbReference type="ARBA" id="ARBA00004141"/>
    </source>
</evidence>
<dbReference type="RefSeq" id="XP_022924104.1">
    <property type="nucleotide sequence ID" value="XM_023068336.1"/>
</dbReference>
<keyword evidence="4 6" id="KW-1133">Transmembrane helix</keyword>
<feature type="transmembrane region" description="Helical" evidence="6">
    <location>
        <begin position="136"/>
        <end position="161"/>
    </location>
</feature>
<protein>
    <submittedName>
        <fullName evidence="8">Uncharacterized protein LOC111431639 isoform X1</fullName>
    </submittedName>
</protein>
<comment type="subcellular location">
    <subcellularLocation>
        <location evidence="1">Membrane</location>
        <topology evidence="1">Multi-pass membrane protein</topology>
    </subcellularLocation>
</comment>
<comment type="similarity">
    <text evidence="2">Belongs to the UPF0359 family.</text>
</comment>
<feature type="transmembrane region" description="Helical" evidence="6">
    <location>
        <begin position="173"/>
        <end position="203"/>
    </location>
</feature>
<keyword evidence="3 6" id="KW-0812">Transmembrane</keyword>
<dbReference type="PANTHER" id="PTHR15876">
    <property type="entry name" value="TRANSMEMBRANE PROTEIN ADIPOCYTE-ASSOCIATED 1"/>
    <property type="match status" value="1"/>
</dbReference>
<dbReference type="Pfam" id="PF10160">
    <property type="entry name" value="Tmemb_40"/>
    <property type="match status" value="2"/>
</dbReference>
<feature type="transmembrane region" description="Helical" evidence="6">
    <location>
        <begin position="38"/>
        <end position="60"/>
    </location>
</feature>
<feature type="transmembrane region" description="Helical" evidence="6">
    <location>
        <begin position="215"/>
        <end position="236"/>
    </location>
</feature>
<accession>A0A6J1E884</accession>
<proteinExistence type="inferred from homology"/>
<dbReference type="GO" id="GO:0004930">
    <property type="term" value="F:G protein-coupled receptor activity"/>
    <property type="evidence" value="ECO:0007669"/>
    <property type="project" value="TreeGrafter"/>
</dbReference>
<dbReference type="Proteomes" id="UP000504609">
    <property type="component" value="Unplaced"/>
</dbReference>
<evidence type="ECO:0000256" key="6">
    <source>
        <dbReference type="SAM" id="Phobius"/>
    </source>
</evidence>
<dbReference type="InterPro" id="IPR018781">
    <property type="entry name" value="TPRA1/CAND2/CAND8"/>
</dbReference>
<evidence type="ECO:0000256" key="5">
    <source>
        <dbReference type="ARBA" id="ARBA00023136"/>
    </source>
</evidence>
<reference evidence="8" key="1">
    <citation type="submission" date="2025-08" db="UniProtKB">
        <authorList>
            <consortium name="RefSeq"/>
        </authorList>
    </citation>
    <scope>IDENTIFICATION</scope>
    <source>
        <tissue evidence="8">Young leaves</tissue>
    </source>
</reference>
<organism evidence="7 8">
    <name type="scientific">Cucurbita moschata</name>
    <name type="common">Winter crookneck squash</name>
    <name type="synonym">Cucurbita pepo var. moschata</name>
    <dbReference type="NCBI Taxonomy" id="3662"/>
    <lineage>
        <taxon>Eukaryota</taxon>
        <taxon>Viridiplantae</taxon>
        <taxon>Streptophyta</taxon>
        <taxon>Embryophyta</taxon>
        <taxon>Tracheophyta</taxon>
        <taxon>Spermatophyta</taxon>
        <taxon>Magnoliopsida</taxon>
        <taxon>eudicotyledons</taxon>
        <taxon>Gunneridae</taxon>
        <taxon>Pentapetalae</taxon>
        <taxon>rosids</taxon>
        <taxon>fabids</taxon>
        <taxon>Cucurbitales</taxon>
        <taxon>Cucurbitaceae</taxon>
        <taxon>Cucurbiteae</taxon>
        <taxon>Cucurbita</taxon>
    </lineage>
</organism>